<protein>
    <submittedName>
        <fullName evidence="3">Cysteine peptidase family C39 domain-containing protein</fullName>
    </submittedName>
</protein>
<dbReference type="EMBL" id="CP137852">
    <property type="protein sequence ID" value="WPB86216.1"/>
    <property type="molecule type" value="Genomic_DNA"/>
</dbReference>
<evidence type="ECO:0000256" key="1">
    <source>
        <dbReference type="SAM" id="SignalP"/>
    </source>
</evidence>
<dbReference type="RefSeq" id="WP_318650189.1">
    <property type="nucleotide sequence ID" value="NZ_CP137852.1"/>
</dbReference>
<sequence length="221" mass="24884">MRPSRRTLLALAALAPLEARAQEPLMRRPQSWQQRRFSNVVRQVLEFSCGSASLATLLTHYLGRPTSEAEVIGMLMRRYPTEAEWHRKQETGFSLEDLIFAAGQLGFSAQAARIEVRELPRIAGPVIIHLDKGEWEHFSVLRASRDGFHYLADPIRGQVTMLDDEFRREFTGAVLAVWRRGDGLPNTSPLQAVRDGVSVETSLARAIQGMVMPLTSFPIPY</sequence>
<feature type="signal peptide" evidence="1">
    <location>
        <begin position="1"/>
        <end position="21"/>
    </location>
</feature>
<organism evidence="3 4">
    <name type="scientific">Sediminicoccus rosea</name>
    <dbReference type="NCBI Taxonomy" id="1225128"/>
    <lineage>
        <taxon>Bacteria</taxon>
        <taxon>Pseudomonadati</taxon>
        <taxon>Pseudomonadota</taxon>
        <taxon>Alphaproteobacteria</taxon>
        <taxon>Acetobacterales</taxon>
        <taxon>Roseomonadaceae</taxon>
        <taxon>Sediminicoccus</taxon>
    </lineage>
</organism>
<evidence type="ECO:0000313" key="4">
    <source>
        <dbReference type="Proteomes" id="UP001305521"/>
    </source>
</evidence>
<dbReference type="Pfam" id="PF03412">
    <property type="entry name" value="Peptidase_C39"/>
    <property type="match status" value="1"/>
</dbReference>
<evidence type="ECO:0000259" key="2">
    <source>
        <dbReference type="PROSITE" id="PS50990"/>
    </source>
</evidence>
<dbReference type="Gene3D" id="3.90.70.10">
    <property type="entry name" value="Cysteine proteinases"/>
    <property type="match status" value="1"/>
</dbReference>
<feature type="domain" description="Peptidase C39" evidence="2">
    <location>
        <begin position="43"/>
        <end position="177"/>
    </location>
</feature>
<evidence type="ECO:0000313" key="3">
    <source>
        <dbReference type="EMBL" id="WPB86216.1"/>
    </source>
</evidence>
<gene>
    <name evidence="3" type="ORF">R9Z33_04935</name>
</gene>
<feature type="chain" id="PRO_5047431553" evidence="1">
    <location>
        <begin position="22"/>
        <end position="221"/>
    </location>
</feature>
<keyword evidence="4" id="KW-1185">Reference proteome</keyword>
<proteinExistence type="predicted"/>
<keyword evidence="1" id="KW-0732">Signal</keyword>
<dbReference type="InterPro" id="IPR005074">
    <property type="entry name" value="Peptidase_C39"/>
</dbReference>
<dbReference type="Proteomes" id="UP001305521">
    <property type="component" value="Chromosome"/>
</dbReference>
<name>A0ABZ0PL96_9PROT</name>
<accession>A0ABZ0PL96</accession>
<reference evidence="3 4" key="1">
    <citation type="submission" date="2023-11" db="EMBL/GenBank/DDBJ databases">
        <title>Arctic aerobic anoxygenic photoheterotroph Sediminicoccus rosea KRV36 adapts its photosynthesis to long days of polar summer.</title>
        <authorList>
            <person name="Tomasch J."/>
            <person name="Kopejtka K."/>
            <person name="Bily T."/>
            <person name="Gardiner A.T."/>
            <person name="Gardian Z."/>
            <person name="Shivaramu S."/>
            <person name="Koblizek M."/>
            <person name="Engelhardt F."/>
            <person name="Kaftan D."/>
        </authorList>
    </citation>
    <scope>NUCLEOTIDE SEQUENCE [LARGE SCALE GENOMIC DNA]</scope>
    <source>
        <strain evidence="3 4">R-30</strain>
    </source>
</reference>
<dbReference type="PROSITE" id="PS50990">
    <property type="entry name" value="PEPTIDASE_C39"/>
    <property type="match status" value="1"/>
</dbReference>